<evidence type="ECO:0000256" key="1">
    <source>
        <dbReference type="SAM" id="Phobius"/>
    </source>
</evidence>
<reference evidence="2 3" key="1">
    <citation type="submission" date="2018-03" db="EMBL/GenBank/DDBJ databases">
        <title>Genome sequencing of Ottowia sp.</title>
        <authorList>
            <person name="Kim S.-J."/>
            <person name="Heo J."/>
            <person name="Kwon S.-W."/>
        </authorList>
    </citation>
    <scope>NUCLEOTIDE SEQUENCE [LARGE SCALE GENOMIC DNA]</scope>
    <source>
        <strain evidence="2 3">KADR8-3</strain>
    </source>
</reference>
<dbReference type="AlphaFoldDB" id="A0A2S0MIH4"/>
<keyword evidence="1" id="KW-0812">Transmembrane</keyword>
<accession>A0A2S0MIH4</accession>
<protein>
    <recommendedName>
        <fullName evidence="4">Phage holin family protein</fullName>
    </recommendedName>
</protein>
<evidence type="ECO:0008006" key="4">
    <source>
        <dbReference type="Google" id="ProtNLM"/>
    </source>
</evidence>
<dbReference type="Proteomes" id="UP000239709">
    <property type="component" value="Chromosome"/>
</dbReference>
<dbReference type="KEGG" id="otk:C6570_16705"/>
<feature type="transmembrane region" description="Helical" evidence="1">
    <location>
        <begin position="80"/>
        <end position="100"/>
    </location>
</feature>
<keyword evidence="1" id="KW-0472">Membrane</keyword>
<dbReference type="OrthoDB" id="8909515at2"/>
<evidence type="ECO:0000313" key="3">
    <source>
        <dbReference type="Proteomes" id="UP000239709"/>
    </source>
</evidence>
<keyword evidence="3" id="KW-1185">Reference proteome</keyword>
<evidence type="ECO:0000313" key="2">
    <source>
        <dbReference type="EMBL" id="AVO35680.1"/>
    </source>
</evidence>
<proteinExistence type="predicted"/>
<keyword evidence="1" id="KW-1133">Transmembrane helix</keyword>
<dbReference type="Pfam" id="PF07332">
    <property type="entry name" value="Phage_holin_3_6"/>
    <property type="match status" value="1"/>
</dbReference>
<feature type="transmembrane region" description="Helical" evidence="1">
    <location>
        <begin position="44"/>
        <end position="74"/>
    </location>
</feature>
<dbReference type="InterPro" id="IPR009937">
    <property type="entry name" value="Phage_holin_3_6"/>
</dbReference>
<organism evidence="2 3">
    <name type="scientific">Ottowia oryzae</name>
    <dbReference type="NCBI Taxonomy" id="2109914"/>
    <lineage>
        <taxon>Bacteria</taxon>
        <taxon>Pseudomonadati</taxon>
        <taxon>Pseudomonadota</taxon>
        <taxon>Betaproteobacteria</taxon>
        <taxon>Burkholderiales</taxon>
        <taxon>Comamonadaceae</taxon>
        <taxon>Ottowia</taxon>
    </lineage>
</organism>
<sequence length="130" mass="14203">MADDSTHSGRSERRVRGWLANVLELAEVRLELLTIEARIGLQRLILVCVVGVLGAVMAAFGVIFLALLITVWLWDSHPLLALGVFTALFLGGGIVALLTAQGKLRGLVEMFGATRDELRRDQQRLRGDAP</sequence>
<dbReference type="EMBL" id="CP027666">
    <property type="protein sequence ID" value="AVO35680.1"/>
    <property type="molecule type" value="Genomic_DNA"/>
</dbReference>
<gene>
    <name evidence="2" type="ORF">C6570_16705</name>
</gene>
<dbReference type="RefSeq" id="WP_106704226.1">
    <property type="nucleotide sequence ID" value="NZ_CP027666.1"/>
</dbReference>
<name>A0A2S0MIH4_9BURK</name>